<evidence type="ECO:0000313" key="11">
    <source>
        <dbReference type="EMBL" id="SMF66158.1"/>
    </source>
</evidence>
<organism evidence="11 12">
    <name type="scientific">Paenibacillus uliginis N3/975</name>
    <dbReference type="NCBI Taxonomy" id="1313296"/>
    <lineage>
        <taxon>Bacteria</taxon>
        <taxon>Bacillati</taxon>
        <taxon>Bacillota</taxon>
        <taxon>Bacilli</taxon>
        <taxon>Bacillales</taxon>
        <taxon>Paenibacillaceae</taxon>
        <taxon>Paenibacillus</taxon>
    </lineage>
</organism>
<gene>
    <name evidence="11" type="ORF">SAMN05661091_0228</name>
</gene>
<evidence type="ECO:0000259" key="9">
    <source>
        <dbReference type="Pfam" id="PF05504"/>
    </source>
</evidence>
<evidence type="ECO:0000256" key="5">
    <source>
        <dbReference type="ARBA" id="ARBA00023136"/>
    </source>
</evidence>
<proteinExistence type="inferred from homology"/>
<dbReference type="PANTHER" id="PTHR35789">
    <property type="entry name" value="SPORE GERMINATION PROTEIN B3"/>
    <property type="match status" value="1"/>
</dbReference>
<keyword evidence="12" id="KW-1185">Reference proteome</keyword>
<evidence type="ECO:0000259" key="10">
    <source>
        <dbReference type="Pfam" id="PF25198"/>
    </source>
</evidence>
<dbReference type="GO" id="GO:0009847">
    <property type="term" value="P:spore germination"/>
    <property type="evidence" value="ECO:0007669"/>
    <property type="project" value="InterPro"/>
</dbReference>
<dbReference type="PANTHER" id="PTHR35789:SF1">
    <property type="entry name" value="SPORE GERMINATION PROTEIN B3"/>
    <property type="match status" value="1"/>
</dbReference>
<evidence type="ECO:0000256" key="3">
    <source>
        <dbReference type="ARBA" id="ARBA00022544"/>
    </source>
</evidence>
<feature type="chain" id="PRO_5038353892" evidence="8">
    <location>
        <begin position="21"/>
        <end position="369"/>
    </location>
</feature>
<keyword evidence="7" id="KW-0449">Lipoprotein</keyword>
<dbReference type="PROSITE" id="PS51257">
    <property type="entry name" value="PROKAR_LIPOPROTEIN"/>
    <property type="match status" value="1"/>
</dbReference>
<feature type="domain" description="Spore germination GerAC-like C-terminal" evidence="9">
    <location>
        <begin position="206"/>
        <end position="366"/>
    </location>
</feature>
<dbReference type="InterPro" id="IPR046953">
    <property type="entry name" value="Spore_GerAC-like_C"/>
</dbReference>
<keyword evidence="5" id="KW-0472">Membrane</keyword>
<dbReference type="InterPro" id="IPR008844">
    <property type="entry name" value="Spore_GerAC-like"/>
</dbReference>
<dbReference type="GO" id="GO:0016020">
    <property type="term" value="C:membrane"/>
    <property type="evidence" value="ECO:0007669"/>
    <property type="project" value="UniProtKB-SubCell"/>
</dbReference>
<keyword evidence="3" id="KW-0309">Germination</keyword>
<dbReference type="AlphaFoldDB" id="A0A1X7G973"/>
<comment type="subcellular location">
    <subcellularLocation>
        <location evidence="1">Membrane</location>
        <topology evidence="1">Lipid-anchor</topology>
    </subcellularLocation>
</comment>
<dbReference type="InterPro" id="IPR057336">
    <property type="entry name" value="GerAC_N"/>
</dbReference>
<keyword evidence="4 8" id="KW-0732">Signal</keyword>
<dbReference type="Pfam" id="PF05504">
    <property type="entry name" value="Spore_GerAC"/>
    <property type="match status" value="1"/>
</dbReference>
<evidence type="ECO:0000313" key="12">
    <source>
        <dbReference type="Proteomes" id="UP000192940"/>
    </source>
</evidence>
<dbReference type="EMBL" id="LT840184">
    <property type="protein sequence ID" value="SMF66158.1"/>
    <property type="molecule type" value="Genomic_DNA"/>
</dbReference>
<accession>A0A1X7G973</accession>
<dbReference type="InterPro" id="IPR038501">
    <property type="entry name" value="Spore_GerAC_C_sf"/>
</dbReference>
<keyword evidence="6" id="KW-0564">Palmitate</keyword>
<sequence>MKLLRRILAALLCSSLLVTTGCEFRDIDLRLFVVAMGVDLIKDQPDMLRFSFKMEIPTGDPKSGEEKSMVITQDSSTVAKAVRELKSKVDKELDFGHCKGMMYGEAYARKNIRGIQDWTVRRRDMQLLMYPAVAIPTAEAVLKTQPPTERIAGTSLFLALSEDGTESPYIIKTYSFDLARRISEEGMDPILPVVEVQGETLMNINRMALMNKEKVKDILSPEETKLFNLLYHNNLRSDFSTKLDGNLFEINVTSTRAGYNIKTLEAGKERIQYKVRLEGILEEKEGGGQLTQGEVKEIEKALSKNITDDVTKLLVKIRNTGLDPLGFGLRYYGTHWNNETEVKQWKEMYPRIQFLVDVHTKIRSSGYNR</sequence>
<evidence type="ECO:0000256" key="7">
    <source>
        <dbReference type="ARBA" id="ARBA00023288"/>
    </source>
</evidence>
<feature type="domain" description="Spore germination protein N-terminal" evidence="10">
    <location>
        <begin position="25"/>
        <end position="196"/>
    </location>
</feature>
<evidence type="ECO:0000256" key="8">
    <source>
        <dbReference type="SAM" id="SignalP"/>
    </source>
</evidence>
<evidence type="ECO:0000256" key="1">
    <source>
        <dbReference type="ARBA" id="ARBA00004635"/>
    </source>
</evidence>
<evidence type="ECO:0000256" key="4">
    <source>
        <dbReference type="ARBA" id="ARBA00022729"/>
    </source>
</evidence>
<evidence type="ECO:0000256" key="2">
    <source>
        <dbReference type="ARBA" id="ARBA00007886"/>
    </source>
</evidence>
<comment type="similarity">
    <text evidence="2">Belongs to the GerABKC lipoprotein family.</text>
</comment>
<reference evidence="11 12" key="1">
    <citation type="submission" date="2017-04" db="EMBL/GenBank/DDBJ databases">
        <authorList>
            <person name="Afonso C.L."/>
            <person name="Miller P.J."/>
            <person name="Scott M.A."/>
            <person name="Spackman E."/>
            <person name="Goraichik I."/>
            <person name="Dimitrov K.M."/>
            <person name="Suarez D.L."/>
            <person name="Swayne D.E."/>
        </authorList>
    </citation>
    <scope>NUCLEOTIDE SEQUENCE [LARGE SCALE GENOMIC DNA]</scope>
    <source>
        <strain evidence="11 12">N3/975</strain>
    </source>
</reference>
<dbReference type="Gene3D" id="3.30.300.210">
    <property type="entry name" value="Nutrient germinant receptor protein C, domain 3"/>
    <property type="match status" value="1"/>
</dbReference>
<dbReference type="STRING" id="1313296.SAMN05661091_0228"/>
<dbReference type="RefSeq" id="WP_208917386.1">
    <property type="nucleotide sequence ID" value="NZ_LT840184.1"/>
</dbReference>
<dbReference type="NCBIfam" id="TIGR02887">
    <property type="entry name" value="spore_ger_x_C"/>
    <property type="match status" value="1"/>
</dbReference>
<dbReference type="Pfam" id="PF25198">
    <property type="entry name" value="Spore_GerAC_N"/>
    <property type="match status" value="1"/>
</dbReference>
<name>A0A1X7G973_9BACL</name>
<dbReference type="Proteomes" id="UP000192940">
    <property type="component" value="Chromosome I"/>
</dbReference>
<feature type="signal peptide" evidence="8">
    <location>
        <begin position="1"/>
        <end position="20"/>
    </location>
</feature>
<protein>
    <submittedName>
        <fullName evidence="11">Spore germination protein KC</fullName>
    </submittedName>
</protein>
<evidence type="ECO:0000256" key="6">
    <source>
        <dbReference type="ARBA" id="ARBA00023139"/>
    </source>
</evidence>